<organism evidence="7 8">
    <name type="scientific">Ectocarpus siliculosus</name>
    <name type="common">Brown alga</name>
    <name type="synonym">Conferva siliculosa</name>
    <dbReference type="NCBI Taxonomy" id="2880"/>
    <lineage>
        <taxon>Eukaryota</taxon>
        <taxon>Sar</taxon>
        <taxon>Stramenopiles</taxon>
        <taxon>Ochrophyta</taxon>
        <taxon>PX clade</taxon>
        <taxon>Phaeophyceae</taxon>
        <taxon>Ectocarpales</taxon>
        <taxon>Ectocarpaceae</taxon>
        <taxon>Ectocarpus</taxon>
    </lineage>
</organism>
<dbReference type="Gene3D" id="2.40.100.10">
    <property type="entry name" value="Cyclophilin-like"/>
    <property type="match status" value="1"/>
</dbReference>
<evidence type="ECO:0000256" key="4">
    <source>
        <dbReference type="ARBA" id="ARBA00023235"/>
    </source>
</evidence>
<accession>D7G5J3</accession>
<dbReference type="GO" id="GO:0005737">
    <property type="term" value="C:cytoplasm"/>
    <property type="evidence" value="ECO:0007669"/>
    <property type="project" value="TreeGrafter"/>
</dbReference>
<dbReference type="EMBL" id="FN649746">
    <property type="protein sequence ID" value="CBJ27316.1"/>
    <property type="molecule type" value="Genomic_DNA"/>
</dbReference>
<gene>
    <name evidence="7" type="ORF">Esi_0065_0096</name>
</gene>
<dbReference type="PROSITE" id="PS50072">
    <property type="entry name" value="CSA_PPIASE_2"/>
    <property type="match status" value="1"/>
</dbReference>
<dbReference type="InterPro" id="IPR002130">
    <property type="entry name" value="Cyclophilin-type_PPIase_dom"/>
</dbReference>
<evidence type="ECO:0000313" key="7">
    <source>
        <dbReference type="EMBL" id="CBJ27316.1"/>
    </source>
</evidence>
<feature type="compositionally biased region" description="Low complexity" evidence="5">
    <location>
        <begin position="99"/>
        <end position="118"/>
    </location>
</feature>
<dbReference type="InParanoid" id="D7G5J3"/>
<keyword evidence="3" id="KW-0697">Rotamase</keyword>
<proteinExistence type="predicted"/>
<dbReference type="OrthoDB" id="10344070at2759"/>
<evidence type="ECO:0000259" key="6">
    <source>
        <dbReference type="PROSITE" id="PS50072"/>
    </source>
</evidence>
<dbReference type="SUPFAM" id="SSF50891">
    <property type="entry name" value="Cyclophilin-like"/>
    <property type="match status" value="1"/>
</dbReference>
<dbReference type="PRINTS" id="PR00153">
    <property type="entry name" value="CSAPPISMRASE"/>
</dbReference>
<dbReference type="eggNOG" id="KOG0880">
    <property type="taxonomic scope" value="Eukaryota"/>
</dbReference>
<dbReference type="GO" id="GO:0006457">
    <property type="term" value="P:protein folding"/>
    <property type="evidence" value="ECO:0007669"/>
    <property type="project" value="TreeGrafter"/>
</dbReference>
<dbReference type="PANTHER" id="PTHR11071">
    <property type="entry name" value="PEPTIDYL-PROLYL CIS-TRANS ISOMERASE"/>
    <property type="match status" value="1"/>
</dbReference>
<evidence type="ECO:0000256" key="5">
    <source>
        <dbReference type="SAM" id="MobiDB-lite"/>
    </source>
</evidence>
<keyword evidence="8" id="KW-1185">Reference proteome</keyword>
<sequence>MNLPSSTGCRQAFIRTVRASAGSRASHSSTVRVVDYRPLESCSYNAYIRRTHSSCSTSSASGIAASPRHDTTAFTRDAVRSAALAKRKVENGPLSGVKGAPSTAGYSTTTTSTAGGSTTPPPPANNNSGKRGGGALTLVGAALLFAGGYFGAQLLKGSGSSKGSTPASPTDDDEEPAIPQAAVTDKVFFDVEIDGLPAGRVIMGLYGAVVPRTAKNFVGLCKGDPKQRRQPFGYKGSIFHRAIPGFMVQGGDFTRGNGTGGVSIFGAKFDDEDMSQLKHVGPGVLSMANSGPNSNGSQFFITTAPCGWLDGKHVVFGQVLQGMDVVFRIEDLGSRSGKLSGKAVIAGCGLVKRNSAAMETEGAGWGGADSGNSFRANAMRGVRADVREEKAAVSRAVGNAFKSSVPSEDENGARQGQKTEK</sequence>
<dbReference type="EC" id="5.2.1.8" evidence="2"/>
<evidence type="ECO:0000256" key="2">
    <source>
        <dbReference type="ARBA" id="ARBA00013194"/>
    </source>
</evidence>
<dbReference type="GO" id="GO:0003755">
    <property type="term" value="F:peptidyl-prolyl cis-trans isomerase activity"/>
    <property type="evidence" value="ECO:0007669"/>
    <property type="project" value="UniProtKB-KW"/>
</dbReference>
<name>D7G5J3_ECTSI</name>
<feature type="region of interest" description="Disordered" evidence="5">
    <location>
        <begin position="90"/>
        <end position="131"/>
    </location>
</feature>
<evidence type="ECO:0000256" key="3">
    <source>
        <dbReference type="ARBA" id="ARBA00023110"/>
    </source>
</evidence>
<comment type="catalytic activity">
    <reaction evidence="1">
        <text>[protein]-peptidylproline (omega=180) = [protein]-peptidylproline (omega=0)</text>
        <dbReference type="Rhea" id="RHEA:16237"/>
        <dbReference type="Rhea" id="RHEA-COMP:10747"/>
        <dbReference type="Rhea" id="RHEA-COMP:10748"/>
        <dbReference type="ChEBI" id="CHEBI:83833"/>
        <dbReference type="ChEBI" id="CHEBI:83834"/>
        <dbReference type="EC" id="5.2.1.8"/>
    </reaction>
</comment>
<dbReference type="PANTHER" id="PTHR11071:SF561">
    <property type="entry name" value="PEPTIDYL-PROLYL CIS-TRANS ISOMERASE D-RELATED"/>
    <property type="match status" value="1"/>
</dbReference>
<protein>
    <recommendedName>
        <fullName evidence="2">peptidylprolyl isomerase</fullName>
        <ecNumber evidence="2">5.2.1.8</ecNumber>
    </recommendedName>
</protein>
<feature type="domain" description="PPIase cyclophilin-type" evidence="6">
    <location>
        <begin position="188"/>
        <end position="350"/>
    </location>
</feature>
<dbReference type="InterPro" id="IPR029000">
    <property type="entry name" value="Cyclophilin-like_dom_sf"/>
</dbReference>
<reference evidence="7 8" key="1">
    <citation type="journal article" date="2010" name="Nature">
        <title>The Ectocarpus genome and the independent evolution of multicellularity in brown algae.</title>
        <authorList>
            <person name="Cock J.M."/>
            <person name="Sterck L."/>
            <person name="Rouze P."/>
            <person name="Scornet D."/>
            <person name="Allen A.E."/>
            <person name="Amoutzias G."/>
            <person name="Anthouard V."/>
            <person name="Artiguenave F."/>
            <person name="Aury J.M."/>
            <person name="Badger J.H."/>
            <person name="Beszteri B."/>
            <person name="Billiau K."/>
            <person name="Bonnet E."/>
            <person name="Bothwell J.H."/>
            <person name="Bowler C."/>
            <person name="Boyen C."/>
            <person name="Brownlee C."/>
            <person name="Carrano C.J."/>
            <person name="Charrier B."/>
            <person name="Cho G.Y."/>
            <person name="Coelho S.M."/>
            <person name="Collen J."/>
            <person name="Corre E."/>
            <person name="Da Silva C."/>
            <person name="Delage L."/>
            <person name="Delaroque N."/>
            <person name="Dittami S.M."/>
            <person name="Doulbeau S."/>
            <person name="Elias M."/>
            <person name="Farnham G."/>
            <person name="Gachon C.M."/>
            <person name="Gschloessl B."/>
            <person name="Heesch S."/>
            <person name="Jabbari K."/>
            <person name="Jubin C."/>
            <person name="Kawai H."/>
            <person name="Kimura K."/>
            <person name="Kloareg B."/>
            <person name="Kupper F.C."/>
            <person name="Lang D."/>
            <person name="Le Bail A."/>
            <person name="Leblanc C."/>
            <person name="Lerouge P."/>
            <person name="Lohr M."/>
            <person name="Lopez P.J."/>
            <person name="Martens C."/>
            <person name="Maumus F."/>
            <person name="Michel G."/>
            <person name="Miranda-Saavedra D."/>
            <person name="Morales J."/>
            <person name="Moreau H."/>
            <person name="Motomura T."/>
            <person name="Nagasato C."/>
            <person name="Napoli C.A."/>
            <person name="Nelson D.R."/>
            <person name="Nyvall-Collen P."/>
            <person name="Peters A.F."/>
            <person name="Pommier C."/>
            <person name="Potin P."/>
            <person name="Poulain J."/>
            <person name="Quesneville H."/>
            <person name="Read B."/>
            <person name="Rensing S.A."/>
            <person name="Ritter A."/>
            <person name="Rousvoal S."/>
            <person name="Samanta M."/>
            <person name="Samson G."/>
            <person name="Schroeder D.C."/>
            <person name="Segurens B."/>
            <person name="Strittmatter M."/>
            <person name="Tonon T."/>
            <person name="Tregear J.W."/>
            <person name="Valentin K."/>
            <person name="von Dassow P."/>
            <person name="Yamagishi T."/>
            <person name="Van de Peer Y."/>
            <person name="Wincker P."/>
        </authorList>
    </citation>
    <scope>NUCLEOTIDE SEQUENCE [LARGE SCALE GENOMIC DNA]</scope>
    <source>
        <strain evidence="8">Ec32 / CCAP1310/4</strain>
    </source>
</reference>
<dbReference type="Pfam" id="PF00160">
    <property type="entry name" value="Pro_isomerase"/>
    <property type="match status" value="1"/>
</dbReference>
<keyword evidence="4" id="KW-0413">Isomerase</keyword>
<dbReference type="EMBL" id="FN648874">
    <property type="protein sequence ID" value="CBJ27316.1"/>
    <property type="molecule type" value="Genomic_DNA"/>
</dbReference>
<feature type="region of interest" description="Disordered" evidence="5">
    <location>
        <begin position="397"/>
        <end position="421"/>
    </location>
</feature>
<dbReference type="STRING" id="2880.D7G5J3"/>
<dbReference type="GO" id="GO:0016018">
    <property type="term" value="F:cyclosporin A binding"/>
    <property type="evidence" value="ECO:0007669"/>
    <property type="project" value="TreeGrafter"/>
</dbReference>
<dbReference type="FunFam" id="2.40.100.10:FF:000013">
    <property type="entry name" value="Peptidyl-prolyl cis-trans isomerase"/>
    <property type="match status" value="1"/>
</dbReference>
<dbReference type="Proteomes" id="UP000002630">
    <property type="component" value="Linkage Group LG21"/>
</dbReference>
<evidence type="ECO:0000313" key="8">
    <source>
        <dbReference type="Proteomes" id="UP000002630"/>
    </source>
</evidence>
<dbReference type="AlphaFoldDB" id="D7G5J3"/>
<evidence type="ECO:0000256" key="1">
    <source>
        <dbReference type="ARBA" id="ARBA00000971"/>
    </source>
</evidence>